<proteinExistence type="inferred from homology"/>
<comment type="similarity">
    <text evidence="1">Belongs to the LysR transcriptional regulatory family.</text>
</comment>
<dbReference type="Gene3D" id="3.40.190.290">
    <property type="match status" value="1"/>
</dbReference>
<accession>A0ABT3Y9S1</accession>
<dbReference type="Pfam" id="PF03466">
    <property type="entry name" value="LysR_substrate"/>
    <property type="match status" value="1"/>
</dbReference>
<reference evidence="6" key="1">
    <citation type="submission" date="2022-10" db="EMBL/GenBank/DDBJ databases">
        <title>Hoeflea sp. J2-29, isolated from marine algae.</title>
        <authorList>
            <person name="Kristyanto S."/>
            <person name="Kim J.M."/>
            <person name="Jeon C.O."/>
        </authorList>
    </citation>
    <scope>NUCLEOTIDE SEQUENCE</scope>
    <source>
        <strain evidence="6">J2-29</strain>
    </source>
</reference>
<dbReference type="PANTHER" id="PTHR30537">
    <property type="entry name" value="HTH-TYPE TRANSCRIPTIONAL REGULATOR"/>
    <property type="match status" value="1"/>
</dbReference>
<evidence type="ECO:0000313" key="6">
    <source>
        <dbReference type="EMBL" id="MCY0092632.1"/>
    </source>
</evidence>
<dbReference type="InterPro" id="IPR000847">
    <property type="entry name" value="LysR_HTH_N"/>
</dbReference>
<dbReference type="PRINTS" id="PR00039">
    <property type="entry name" value="HTHLYSR"/>
</dbReference>
<evidence type="ECO:0000259" key="5">
    <source>
        <dbReference type="PROSITE" id="PS50931"/>
    </source>
</evidence>
<dbReference type="CDD" id="cd08422">
    <property type="entry name" value="PBP2_CrgA_like"/>
    <property type="match status" value="1"/>
</dbReference>
<evidence type="ECO:0000256" key="2">
    <source>
        <dbReference type="ARBA" id="ARBA00023015"/>
    </source>
</evidence>
<evidence type="ECO:0000256" key="1">
    <source>
        <dbReference type="ARBA" id="ARBA00009437"/>
    </source>
</evidence>
<name>A0ABT3Y9S1_9HYPH</name>
<dbReference type="SUPFAM" id="SSF46785">
    <property type="entry name" value="Winged helix' DNA-binding domain"/>
    <property type="match status" value="1"/>
</dbReference>
<organism evidence="6 7">
    <name type="scientific">Hoeflea ulvae</name>
    <dbReference type="NCBI Taxonomy" id="2983764"/>
    <lineage>
        <taxon>Bacteria</taxon>
        <taxon>Pseudomonadati</taxon>
        <taxon>Pseudomonadota</taxon>
        <taxon>Alphaproteobacteria</taxon>
        <taxon>Hyphomicrobiales</taxon>
        <taxon>Rhizobiaceae</taxon>
        <taxon>Hoeflea</taxon>
    </lineage>
</organism>
<dbReference type="InterPro" id="IPR058163">
    <property type="entry name" value="LysR-type_TF_proteobact-type"/>
</dbReference>
<sequence length="302" mass="33117">MTKGYNLNRLAYFAAVVETGSFTRAAERLKVTKAVVSSQITQLEQEIQATLLIRSTRKVSATEAGEIFYARCATILSEAEEAFQELSQMTAVPTGTLRLTAPNDYGTAIVTPVVAAFRRQYPSCKVDFHLGESRSDLMTGELDLAIRVGWLTDSALQARKIGGFRQVLVGGSDYLSRVPEINHPDDLQTVDFVSNAMMTEPDIWRFANAKGDDVTVQMQNTFSIDSTPALLEAVKAGAGLAVLPDYLVQDQLQTGNLQIILPGWSLRDGGIYTVYPPSRFRPAKVTAFVSMLIVAEKARISR</sequence>
<feature type="domain" description="HTH lysR-type" evidence="5">
    <location>
        <begin position="5"/>
        <end position="62"/>
    </location>
</feature>
<dbReference type="PROSITE" id="PS50931">
    <property type="entry name" value="HTH_LYSR"/>
    <property type="match status" value="1"/>
</dbReference>
<dbReference type="InterPro" id="IPR036388">
    <property type="entry name" value="WH-like_DNA-bd_sf"/>
</dbReference>
<dbReference type="Gene3D" id="1.10.10.10">
    <property type="entry name" value="Winged helix-like DNA-binding domain superfamily/Winged helix DNA-binding domain"/>
    <property type="match status" value="1"/>
</dbReference>
<keyword evidence="4" id="KW-0804">Transcription</keyword>
<dbReference type="Pfam" id="PF00126">
    <property type="entry name" value="HTH_1"/>
    <property type="match status" value="1"/>
</dbReference>
<dbReference type="Proteomes" id="UP001081283">
    <property type="component" value="Unassembled WGS sequence"/>
</dbReference>
<keyword evidence="7" id="KW-1185">Reference proteome</keyword>
<dbReference type="PANTHER" id="PTHR30537:SF5">
    <property type="entry name" value="HTH-TYPE TRANSCRIPTIONAL ACTIVATOR TTDR-RELATED"/>
    <property type="match status" value="1"/>
</dbReference>
<evidence type="ECO:0000256" key="3">
    <source>
        <dbReference type="ARBA" id="ARBA00023125"/>
    </source>
</evidence>
<dbReference type="RefSeq" id="WP_267610603.1">
    <property type="nucleotide sequence ID" value="NZ_JAOVZQ010000001.1"/>
</dbReference>
<protein>
    <submittedName>
        <fullName evidence="6">LysR substrate-binding domain-containing protein</fullName>
    </submittedName>
</protein>
<gene>
    <name evidence="6" type="ORF">OEG82_01020</name>
</gene>
<dbReference type="SUPFAM" id="SSF53850">
    <property type="entry name" value="Periplasmic binding protein-like II"/>
    <property type="match status" value="1"/>
</dbReference>
<dbReference type="InterPro" id="IPR005119">
    <property type="entry name" value="LysR_subst-bd"/>
</dbReference>
<keyword evidence="2" id="KW-0805">Transcription regulation</keyword>
<comment type="caution">
    <text evidence="6">The sequence shown here is derived from an EMBL/GenBank/DDBJ whole genome shotgun (WGS) entry which is preliminary data.</text>
</comment>
<evidence type="ECO:0000256" key="4">
    <source>
        <dbReference type="ARBA" id="ARBA00023163"/>
    </source>
</evidence>
<dbReference type="EMBL" id="JAOVZQ010000001">
    <property type="protein sequence ID" value="MCY0092632.1"/>
    <property type="molecule type" value="Genomic_DNA"/>
</dbReference>
<dbReference type="InterPro" id="IPR036390">
    <property type="entry name" value="WH_DNA-bd_sf"/>
</dbReference>
<evidence type="ECO:0000313" key="7">
    <source>
        <dbReference type="Proteomes" id="UP001081283"/>
    </source>
</evidence>
<keyword evidence="3" id="KW-0238">DNA-binding</keyword>